<dbReference type="Gene3D" id="4.10.410.10">
    <property type="entry name" value="Pancreatic trypsin inhibitor Kunitz domain"/>
    <property type="match status" value="2"/>
</dbReference>
<keyword evidence="3" id="KW-0732">Signal</keyword>
<keyword evidence="2" id="KW-0964">Secreted</keyword>
<dbReference type="GO" id="GO:0050431">
    <property type="term" value="F:transforming growth factor beta binding"/>
    <property type="evidence" value="ECO:0007669"/>
    <property type="project" value="TreeGrafter"/>
</dbReference>
<evidence type="ECO:0000256" key="5">
    <source>
        <dbReference type="SAM" id="Phobius"/>
    </source>
</evidence>
<dbReference type="GO" id="GO:0048019">
    <property type="term" value="F:receptor antagonist activity"/>
    <property type="evidence" value="ECO:0007669"/>
    <property type="project" value="TreeGrafter"/>
</dbReference>
<dbReference type="InterPro" id="IPR036880">
    <property type="entry name" value="Kunitz_BPTI_sf"/>
</dbReference>
<feature type="domain" description="BPTI/Kunitz inhibitor" evidence="6">
    <location>
        <begin position="35"/>
        <end position="85"/>
    </location>
</feature>
<dbReference type="SUPFAM" id="SSF57362">
    <property type="entry name" value="BPTI-like"/>
    <property type="match status" value="2"/>
</dbReference>
<dbReference type="InterPro" id="IPR002223">
    <property type="entry name" value="Kunitz_BPTI"/>
</dbReference>
<evidence type="ECO:0000256" key="2">
    <source>
        <dbReference type="ARBA" id="ARBA00022525"/>
    </source>
</evidence>
<dbReference type="PRINTS" id="PR00759">
    <property type="entry name" value="BASICPTASE"/>
</dbReference>
<organism evidence="7 8">
    <name type="scientific">Xenopus laevis</name>
    <name type="common">African clawed frog</name>
    <dbReference type="NCBI Taxonomy" id="8355"/>
    <lineage>
        <taxon>Eukaryota</taxon>
        <taxon>Metazoa</taxon>
        <taxon>Chordata</taxon>
        <taxon>Craniata</taxon>
        <taxon>Vertebrata</taxon>
        <taxon>Euteleostomi</taxon>
        <taxon>Amphibia</taxon>
        <taxon>Batrachia</taxon>
        <taxon>Anura</taxon>
        <taxon>Pipoidea</taxon>
        <taxon>Pipidae</taxon>
        <taxon>Xenopodinae</taxon>
        <taxon>Xenopus</taxon>
        <taxon>Xenopus</taxon>
    </lineage>
</organism>
<proteinExistence type="predicted"/>
<dbReference type="GO" id="GO:0007179">
    <property type="term" value="P:transforming growth factor beta receptor signaling pathway"/>
    <property type="evidence" value="ECO:0007669"/>
    <property type="project" value="TreeGrafter"/>
</dbReference>
<protein>
    <recommendedName>
        <fullName evidence="6">BPTI/Kunitz inhibitor domain-containing protein</fullName>
    </recommendedName>
</protein>
<gene>
    <name evidence="7" type="ORF">XELAEV_18008641mg</name>
</gene>
<evidence type="ECO:0000256" key="3">
    <source>
        <dbReference type="ARBA" id="ARBA00022729"/>
    </source>
</evidence>
<comment type="subcellular location">
    <subcellularLocation>
        <location evidence="1">Secreted</location>
    </subcellularLocation>
</comment>
<dbReference type="SMART" id="SM00131">
    <property type="entry name" value="KU"/>
    <property type="match status" value="2"/>
</dbReference>
<evidence type="ECO:0000256" key="1">
    <source>
        <dbReference type="ARBA" id="ARBA00004613"/>
    </source>
</evidence>
<evidence type="ECO:0000313" key="8">
    <source>
        <dbReference type="Proteomes" id="UP000694892"/>
    </source>
</evidence>
<dbReference type="OMA" id="KQCMRNC"/>
<dbReference type="PROSITE" id="PS50279">
    <property type="entry name" value="BPTI_KUNITZ_2"/>
    <property type="match status" value="2"/>
</dbReference>
<evidence type="ECO:0000259" key="6">
    <source>
        <dbReference type="PROSITE" id="PS50279"/>
    </source>
</evidence>
<evidence type="ECO:0000313" key="7">
    <source>
        <dbReference type="EMBL" id="OCU02870.1"/>
    </source>
</evidence>
<keyword evidence="5" id="KW-0812">Transmembrane</keyword>
<dbReference type="GO" id="GO:0005615">
    <property type="term" value="C:extracellular space"/>
    <property type="evidence" value="ECO:0007669"/>
    <property type="project" value="TreeGrafter"/>
</dbReference>
<reference evidence="8" key="1">
    <citation type="journal article" date="2016" name="Nature">
        <title>Genome evolution in the allotetraploid frog Xenopus laevis.</title>
        <authorList>
            <person name="Session A.M."/>
            <person name="Uno Y."/>
            <person name="Kwon T."/>
            <person name="Chapman J.A."/>
            <person name="Toyoda A."/>
            <person name="Takahashi S."/>
            <person name="Fukui A."/>
            <person name="Hikosaka A."/>
            <person name="Suzuki A."/>
            <person name="Kondo M."/>
            <person name="van Heeringen S.J."/>
            <person name="Quigley I."/>
            <person name="Heinz S."/>
            <person name="Ogino H."/>
            <person name="Ochi H."/>
            <person name="Hellsten U."/>
            <person name="Lyons J.B."/>
            <person name="Simakov O."/>
            <person name="Putnam N."/>
            <person name="Stites J."/>
            <person name="Kuroki Y."/>
            <person name="Tanaka T."/>
            <person name="Michiue T."/>
            <person name="Watanabe M."/>
            <person name="Bogdanovic O."/>
            <person name="Lister R."/>
            <person name="Georgiou G."/>
            <person name="Paranjpe S.S."/>
            <person name="van Kruijsbergen I."/>
            <person name="Shu S."/>
            <person name="Carlson J."/>
            <person name="Kinoshita T."/>
            <person name="Ohta Y."/>
            <person name="Mawaribuchi S."/>
            <person name="Jenkins J."/>
            <person name="Grimwood J."/>
            <person name="Schmutz J."/>
            <person name="Mitros T."/>
            <person name="Mozaffari S.V."/>
            <person name="Suzuki Y."/>
            <person name="Haramoto Y."/>
            <person name="Yamamoto T.S."/>
            <person name="Takagi C."/>
            <person name="Heald R."/>
            <person name="Miller K."/>
            <person name="Haudenschild C."/>
            <person name="Kitzman J."/>
            <person name="Nakayama T."/>
            <person name="Izutsu Y."/>
            <person name="Robert J."/>
            <person name="Fortriede J."/>
            <person name="Burns K."/>
            <person name="Lotay V."/>
            <person name="Karimi K."/>
            <person name="Yasuoka Y."/>
            <person name="Dichmann D.S."/>
            <person name="Flajnik M.F."/>
            <person name="Houston D.W."/>
            <person name="Shendure J."/>
            <person name="DuPasquier L."/>
            <person name="Vize P.D."/>
            <person name="Zorn A.M."/>
            <person name="Ito M."/>
            <person name="Marcotte E.M."/>
            <person name="Wallingford J.B."/>
            <person name="Ito Y."/>
            <person name="Asashima M."/>
            <person name="Ueno N."/>
            <person name="Matsuda Y."/>
            <person name="Veenstra G.J."/>
            <person name="Fujiyama A."/>
            <person name="Harland R.M."/>
            <person name="Taira M."/>
            <person name="Rokhsar D.S."/>
        </authorList>
    </citation>
    <scope>NUCLEOTIDE SEQUENCE [LARGE SCALE GENOMIC DNA]</scope>
    <source>
        <strain evidence="8">J</strain>
    </source>
</reference>
<dbReference type="AlphaFoldDB" id="A0A974E320"/>
<dbReference type="PANTHER" id="PTHR45938:SF12">
    <property type="entry name" value="BOOPHILIN-G2"/>
    <property type="match status" value="1"/>
</dbReference>
<keyword evidence="5" id="KW-0472">Membrane</keyword>
<keyword evidence="4" id="KW-1015">Disulfide bond</keyword>
<dbReference type="PROSITE" id="PS00280">
    <property type="entry name" value="BPTI_KUNITZ_1"/>
    <property type="match status" value="1"/>
</dbReference>
<dbReference type="InterPro" id="IPR020901">
    <property type="entry name" value="Prtase_inh_Kunz-CS"/>
</dbReference>
<dbReference type="FunFam" id="4.10.410.10:FF:000020">
    <property type="entry name" value="Collagen, type VI, alpha 3"/>
    <property type="match status" value="1"/>
</dbReference>
<dbReference type="Proteomes" id="UP000694892">
    <property type="component" value="Chromosome 1L"/>
</dbReference>
<feature type="transmembrane region" description="Helical" evidence="5">
    <location>
        <begin position="173"/>
        <end position="198"/>
    </location>
</feature>
<dbReference type="Pfam" id="PF00014">
    <property type="entry name" value="Kunitz_BPTI"/>
    <property type="match status" value="2"/>
</dbReference>
<sequence>MVSMFRGDSSFRGAITFASLHPHSTHCVFISDYDCNEPMESNAKGGKVIRWSYDKMMGKCKPTVQGEQRGTRNSFTSEKQCLMTCSSDYDNIYPPGDAVCDLPVESGPCLALIPMWSYNKERKLCESFLYSGCQGNGNRFENKDNCTSLCINPKKGRTGGADVSGEQASETDAGLVIGIICGVVFGAAFLVTLSLYLVQRKKLKKQHKPVPTVEMT</sequence>
<name>A0A974E320_XENLA</name>
<accession>A0A974E320</accession>
<dbReference type="EMBL" id="CM004466">
    <property type="protein sequence ID" value="OCU02870.1"/>
    <property type="molecule type" value="Genomic_DNA"/>
</dbReference>
<dbReference type="PANTHER" id="PTHR45938">
    <property type="entry name" value="ACP24A4-RELATED"/>
    <property type="match status" value="1"/>
</dbReference>
<dbReference type="CDD" id="cd22601">
    <property type="entry name" value="Kunitz_SmCI_1-like"/>
    <property type="match status" value="1"/>
</dbReference>
<evidence type="ECO:0000256" key="4">
    <source>
        <dbReference type="ARBA" id="ARBA00023157"/>
    </source>
</evidence>
<dbReference type="GO" id="GO:0004867">
    <property type="term" value="F:serine-type endopeptidase inhibitor activity"/>
    <property type="evidence" value="ECO:0007669"/>
    <property type="project" value="InterPro"/>
</dbReference>
<keyword evidence="5" id="KW-1133">Transmembrane helix</keyword>
<feature type="domain" description="BPTI/Kunitz inhibitor" evidence="6">
    <location>
        <begin position="100"/>
        <end position="150"/>
    </location>
</feature>